<evidence type="ECO:0000259" key="1">
    <source>
        <dbReference type="Pfam" id="PF06985"/>
    </source>
</evidence>
<feature type="domain" description="Heterokaryon incompatibility" evidence="1">
    <location>
        <begin position="174"/>
        <end position="321"/>
    </location>
</feature>
<accession>A0A3M2SDE7</accession>
<protein>
    <recommendedName>
        <fullName evidence="1">Heterokaryon incompatibility domain-containing protein</fullName>
    </recommendedName>
</protein>
<gene>
    <name evidence="2" type="ORF">CDV36_005060</name>
</gene>
<keyword evidence="3" id="KW-1185">Reference proteome</keyword>
<reference evidence="2 3" key="1">
    <citation type="submission" date="2017-06" db="EMBL/GenBank/DDBJ databases">
        <title>Comparative genomic analysis of Ambrosia Fusariam Clade fungi.</title>
        <authorList>
            <person name="Stajich J.E."/>
            <person name="Carrillo J."/>
            <person name="Kijimoto T."/>
            <person name="Eskalen A."/>
            <person name="O'Donnell K."/>
            <person name="Kasson M."/>
        </authorList>
    </citation>
    <scope>NUCLEOTIDE SEQUENCE [LARGE SCALE GENOMIC DNA]</scope>
    <source>
        <strain evidence="2">UCR3666</strain>
    </source>
</reference>
<comment type="caution">
    <text evidence="2">The sequence shown here is derived from an EMBL/GenBank/DDBJ whole genome shotgun (WGS) entry which is preliminary data.</text>
</comment>
<dbReference type="PANTHER" id="PTHR33112:SF12">
    <property type="entry name" value="HETEROKARYON INCOMPATIBILITY DOMAIN-CONTAINING PROTEIN"/>
    <property type="match status" value="1"/>
</dbReference>
<dbReference type="AlphaFoldDB" id="A0A3M2SDE7"/>
<proteinExistence type="predicted"/>
<dbReference type="PANTHER" id="PTHR33112">
    <property type="entry name" value="DOMAIN PROTEIN, PUTATIVE-RELATED"/>
    <property type="match status" value="1"/>
</dbReference>
<dbReference type="OrthoDB" id="2975793at2759"/>
<dbReference type="STRING" id="2010991.A0A3M2SDE7"/>
<dbReference type="InterPro" id="IPR010730">
    <property type="entry name" value="HET"/>
</dbReference>
<dbReference type="Pfam" id="PF06985">
    <property type="entry name" value="HET"/>
    <property type="match status" value="1"/>
</dbReference>
<organism evidence="2 3">
    <name type="scientific">Fusarium kuroshium</name>
    <dbReference type="NCBI Taxonomy" id="2010991"/>
    <lineage>
        <taxon>Eukaryota</taxon>
        <taxon>Fungi</taxon>
        <taxon>Dikarya</taxon>
        <taxon>Ascomycota</taxon>
        <taxon>Pezizomycotina</taxon>
        <taxon>Sordariomycetes</taxon>
        <taxon>Hypocreomycetidae</taxon>
        <taxon>Hypocreales</taxon>
        <taxon>Nectriaceae</taxon>
        <taxon>Fusarium</taxon>
        <taxon>Fusarium solani species complex</taxon>
    </lineage>
</organism>
<dbReference type="EMBL" id="NKUJ01000068">
    <property type="protein sequence ID" value="RMJ15245.1"/>
    <property type="molecule type" value="Genomic_DNA"/>
</dbReference>
<evidence type="ECO:0000313" key="2">
    <source>
        <dbReference type="EMBL" id="RMJ15245.1"/>
    </source>
</evidence>
<dbReference type="Proteomes" id="UP000277212">
    <property type="component" value="Unassembled WGS sequence"/>
</dbReference>
<sequence length="694" mass="79015">MNGSHDLCEACRAVDIANYLSHNDPVSTPMGYFQDILKNENCTLCKLIVKALSVYARSYWQPGKYPVEMCYLGRFNDNVPPGRIEVWFHSTSRTLPDGIWGHSTVLGRIKCLDTVEPRLLERLNYPLIRSWMDDCATHHGPKCNPPDPGTDSLPLILIDVKRMRLFKSDRHCRYLALSYVWGKAKQFKTLKSNFQQLQQNGALLQVRDQLPRLINDVIAFVADLGETYLWVDALCIVQDDPEVKDLYVPKMDKIYGQALLTIVAVSASGANCSLPGVVTGSRTLSQSPVQIGSLTLIAELRSLKATVESSTWRTRGWTFQEGLLSRKRLYFSDSQVHWHCSVSHHSEDGEDSLAGDLSSWALNPLERQVGNDSRMRFNTYESLVKQYTRRSLTYPSDSLNAFVGILSALRDSFEWRFASALPENLFDFALLWSPMWQGRLRPREPPGSACKSPTWCWTAWEDDIYWDPWRIDSYVGKRVTLKSEVKDFIIVDKARARKIVREDQSLGYALSDPSPAILEASELAVLTECSTDHALVFEALSLGVDIYTISSPRPESSSTLSRPFSDSFKNTLRGQLWIYDAEGHHCGTLRGFPSWEPHPDSIYEFILLSRSDQDKVTQADVDGYRDHLPLEYPSADEYYEEVFDPSIYPYKSWCALNILLVERKGDLSQRLAVGQLHADAWDTTRQKMKRFVLV</sequence>
<evidence type="ECO:0000313" key="3">
    <source>
        <dbReference type="Proteomes" id="UP000277212"/>
    </source>
</evidence>
<name>A0A3M2SDE7_9HYPO</name>